<evidence type="ECO:0000313" key="6">
    <source>
        <dbReference type="EMBL" id="RUS30490.1"/>
    </source>
</evidence>
<dbReference type="InterPro" id="IPR036285">
    <property type="entry name" value="PRP4-like_sf"/>
</dbReference>
<feature type="compositionally biased region" description="Acidic residues" evidence="4">
    <location>
        <begin position="155"/>
        <end position="174"/>
    </location>
</feature>
<dbReference type="PROSITE" id="PS50082">
    <property type="entry name" value="WD_REPEATS_2"/>
    <property type="match status" value="2"/>
</dbReference>
<dbReference type="SUPFAM" id="SSF158230">
    <property type="entry name" value="PRP4-like"/>
    <property type="match status" value="1"/>
</dbReference>
<evidence type="ECO:0000259" key="5">
    <source>
        <dbReference type="SMART" id="SM00500"/>
    </source>
</evidence>
<comment type="caution">
    <text evidence="6">The sequence shown here is derived from an EMBL/GenBank/DDBJ whole genome shotgun (WGS) entry which is preliminary data.</text>
</comment>
<keyword evidence="7" id="KW-1185">Reference proteome</keyword>
<evidence type="ECO:0000256" key="1">
    <source>
        <dbReference type="ARBA" id="ARBA00022574"/>
    </source>
</evidence>
<dbReference type="Pfam" id="PF08799">
    <property type="entry name" value="PRP4"/>
    <property type="match status" value="1"/>
</dbReference>
<sequence>MSAPMDLDPSKPSKRPEPSLSNLLARPRVHFGSIEETERQKRAKSENSNEAPYYNKPTWPAPQCDPQLPPTLAEEDTGMGLSESSARAREKHKAVLDEFERKKRARTIAVPTDDGRVRAKLRELGEPQCLFGEGPGDRRDRLRFLLSKMGGTDAMEVEEEEEESESEEEKDEEFYTPGTQELLEARRWMATYSLPKHVVARERLTKQRIEHEFPLPQLKSLRKDLHTHLKAFVNWSSQVADDRPVAQCSFSPDAKMIATGAWSGLCKIWSVPNCECLHTLRDHTYRLDNPNASNLGHNDRVGGVVFHPQSTISLDRGAANLASGAADGTVYLWSFDRDTPLASLSGHRARVARVGFHPSGRFLGTASYDSTWRLWDVETTQELLLQEGHSREVYAIGFQEDGALVASG</sequence>
<gene>
    <name evidence="6" type="ORF">BC938DRAFT_479326</name>
</gene>
<evidence type="ECO:0000256" key="4">
    <source>
        <dbReference type="SAM" id="MobiDB-lite"/>
    </source>
</evidence>
<dbReference type="SMART" id="SM00500">
    <property type="entry name" value="SFM"/>
    <property type="match status" value="1"/>
</dbReference>
<keyword evidence="2" id="KW-0677">Repeat</keyword>
<dbReference type="GO" id="GO:0046540">
    <property type="term" value="C:U4/U6 x U5 tri-snRNP complex"/>
    <property type="evidence" value="ECO:0007669"/>
    <property type="project" value="TreeGrafter"/>
</dbReference>
<proteinExistence type="predicted"/>
<dbReference type="Gene3D" id="2.130.10.10">
    <property type="entry name" value="YVTN repeat-like/Quinoprotein amine dehydrogenase"/>
    <property type="match status" value="2"/>
</dbReference>
<dbReference type="SUPFAM" id="SSF50978">
    <property type="entry name" value="WD40 repeat-like"/>
    <property type="match status" value="1"/>
</dbReference>
<dbReference type="Proteomes" id="UP000274822">
    <property type="component" value="Unassembled WGS sequence"/>
</dbReference>
<feature type="region of interest" description="Disordered" evidence="4">
    <location>
        <begin position="150"/>
        <end position="176"/>
    </location>
</feature>
<dbReference type="PROSITE" id="PS50294">
    <property type="entry name" value="WD_REPEATS_REGION"/>
    <property type="match status" value="1"/>
</dbReference>
<feature type="compositionally biased region" description="Basic and acidic residues" evidence="4">
    <location>
        <begin position="36"/>
        <end position="47"/>
    </location>
</feature>
<name>A0A433QL39_9FUNG</name>
<organism evidence="6 7">
    <name type="scientific">Jimgerdemannia flammicorona</name>
    <dbReference type="NCBI Taxonomy" id="994334"/>
    <lineage>
        <taxon>Eukaryota</taxon>
        <taxon>Fungi</taxon>
        <taxon>Fungi incertae sedis</taxon>
        <taxon>Mucoromycota</taxon>
        <taxon>Mucoromycotina</taxon>
        <taxon>Endogonomycetes</taxon>
        <taxon>Endogonales</taxon>
        <taxon>Endogonaceae</taxon>
        <taxon>Jimgerdemannia</taxon>
    </lineage>
</organism>
<dbReference type="InterPro" id="IPR019775">
    <property type="entry name" value="WD40_repeat_CS"/>
</dbReference>
<dbReference type="SMART" id="SM00320">
    <property type="entry name" value="WD40"/>
    <property type="match status" value="3"/>
</dbReference>
<dbReference type="PANTHER" id="PTHR19846:SF0">
    <property type="entry name" value="PRE-MRNA PROCESSING FACTOR 4"/>
    <property type="match status" value="1"/>
</dbReference>
<dbReference type="InterPro" id="IPR014906">
    <property type="entry name" value="PRP4-like"/>
</dbReference>
<evidence type="ECO:0000256" key="2">
    <source>
        <dbReference type="ARBA" id="ARBA00022737"/>
    </source>
</evidence>
<protein>
    <submittedName>
        <fullName evidence="6">WD40-repeat-containing domain protein</fullName>
    </submittedName>
</protein>
<dbReference type="PROSITE" id="PS00678">
    <property type="entry name" value="WD_REPEATS_1"/>
    <property type="match status" value="1"/>
</dbReference>
<evidence type="ECO:0000313" key="7">
    <source>
        <dbReference type="Proteomes" id="UP000274822"/>
    </source>
</evidence>
<dbReference type="GO" id="GO:0000398">
    <property type="term" value="P:mRNA splicing, via spliceosome"/>
    <property type="evidence" value="ECO:0007669"/>
    <property type="project" value="TreeGrafter"/>
</dbReference>
<dbReference type="Pfam" id="PF00400">
    <property type="entry name" value="WD40"/>
    <property type="match status" value="3"/>
</dbReference>
<dbReference type="InterPro" id="IPR015943">
    <property type="entry name" value="WD40/YVTN_repeat-like_dom_sf"/>
</dbReference>
<keyword evidence="1 3" id="KW-0853">WD repeat</keyword>
<dbReference type="PANTHER" id="PTHR19846">
    <property type="entry name" value="WD40 REPEAT PROTEIN"/>
    <property type="match status" value="1"/>
</dbReference>
<dbReference type="InterPro" id="IPR001680">
    <property type="entry name" value="WD40_rpt"/>
</dbReference>
<feature type="repeat" description="WD" evidence="3">
    <location>
        <begin position="344"/>
        <end position="385"/>
    </location>
</feature>
<dbReference type="GO" id="GO:0030621">
    <property type="term" value="F:U4 snRNA binding"/>
    <property type="evidence" value="ECO:0007669"/>
    <property type="project" value="TreeGrafter"/>
</dbReference>
<dbReference type="EMBL" id="RBNJ01003813">
    <property type="protein sequence ID" value="RUS30490.1"/>
    <property type="molecule type" value="Genomic_DNA"/>
</dbReference>
<reference evidence="6 7" key="1">
    <citation type="journal article" date="2018" name="New Phytol.">
        <title>Phylogenomics of Endogonaceae and evolution of mycorrhizas within Mucoromycota.</title>
        <authorList>
            <person name="Chang Y."/>
            <person name="Desiro A."/>
            <person name="Na H."/>
            <person name="Sandor L."/>
            <person name="Lipzen A."/>
            <person name="Clum A."/>
            <person name="Barry K."/>
            <person name="Grigoriev I.V."/>
            <person name="Martin F.M."/>
            <person name="Stajich J.E."/>
            <person name="Smith M.E."/>
            <person name="Bonito G."/>
            <person name="Spatafora J.W."/>
        </authorList>
    </citation>
    <scope>NUCLEOTIDE SEQUENCE [LARGE SCALE GENOMIC DNA]</scope>
    <source>
        <strain evidence="6 7">AD002</strain>
    </source>
</reference>
<feature type="domain" description="Pre-mRNA processing factor 4 (PRP4)-like" evidence="5">
    <location>
        <begin position="112"/>
        <end position="164"/>
    </location>
</feature>
<dbReference type="InterPro" id="IPR036322">
    <property type="entry name" value="WD40_repeat_dom_sf"/>
</dbReference>
<dbReference type="Gene3D" id="4.10.280.110">
    <property type="entry name" value="Pre-mRNA processing factor 4 domain"/>
    <property type="match status" value="1"/>
</dbReference>
<feature type="repeat" description="WD" evidence="3">
    <location>
        <begin position="294"/>
        <end position="343"/>
    </location>
</feature>
<dbReference type="AlphaFoldDB" id="A0A433QL39"/>
<feature type="region of interest" description="Disordered" evidence="4">
    <location>
        <begin position="1"/>
        <end position="94"/>
    </location>
</feature>
<dbReference type="GO" id="GO:0017070">
    <property type="term" value="F:U6 snRNA binding"/>
    <property type="evidence" value="ECO:0007669"/>
    <property type="project" value="TreeGrafter"/>
</dbReference>
<accession>A0A433QL39</accession>
<feature type="compositionally biased region" description="Basic and acidic residues" evidence="4">
    <location>
        <begin position="8"/>
        <end position="17"/>
    </location>
</feature>
<evidence type="ECO:0000256" key="3">
    <source>
        <dbReference type="PROSITE-ProRule" id="PRU00221"/>
    </source>
</evidence>